<keyword evidence="3" id="KW-0808">Transferase</keyword>
<dbReference type="PANTHER" id="PTHR23117">
    <property type="entry name" value="GUANYLATE KINASE-RELATED"/>
    <property type="match status" value="1"/>
</dbReference>
<feature type="domain" description="Guanylate kinase-like" evidence="7">
    <location>
        <begin position="54"/>
        <end position="236"/>
    </location>
</feature>
<evidence type="ECO:0000313" key="9">
    <source>
        <dbReference type="Proteomes" id="UP001600888"/>
    </source>
</evidence>
<evidence type="ECO:0000256" key="2">
    <source>
        <dbReference type="ARBA" id="ARBA00012961"/>
    </source>
</evidence>
<keyword evidence="4" id="KW-0547">Nucleotide-binding</keyword>
<comment type="similarity">
    <text evidence="1">Belongs to the guanylate kinase family.</text>
</comment>
<comment type="caution">
    <text evidence="8">The sequence shown here is derived from an EMBL/GenBank/DDBJ whole genome shotgun (WGS) entry which is preliminary data.</text>
</comment>
<dbReference type="InterPro" id="IPR008145">
    <property type="entry name" value="GK/Ca_channel_bsu"/>
</dbReference>
<dbReference type="PROSITE" id="PS00856">
    <property type="entry name" value="GUANYLATE_KINASE_1"/>
    <property type="match status" value="1"/>
</dbReference>
<evidence type="ECO:0000256" key="6">
    <source>
        <dbReference type="ARBA" id="ARBA00022840"/>
    </source>
</evidence>
<proteinExistence type="inferred from homology"/>
<keyword evidence="6" id="KW-0067">ATP-binding</keyword>
<dbReference type="Pfam" id="PF00625">
    <property type="entry name" value="Guanylate_kin"/>
    <property type="match status" value="1"/>
</dbReference>
<evidence type="ECO:0000256" key="5">
    <source>
        <dbReference type="ARBA" id="ARBA00022777"/>
    </source>
</evidence>
<reference evidence="8 9" key="1">
    <citation type="submission" date="2024-03" db="EMBL/GenBank/DDBJ databases">
        <title>A high-quality draft genome sequence of Diaporthe vaccinii, a causative agent of upright dieback and viscid rot disease in cranberry plants.</title>
        <authorList>
            <person name="Sarrasin M."/>
            <person name="Lang B.F."/>
            <person name="Burger G."/>
        </authorList>
    </citation>
    <scope>NUCLEOTIDE SEQUENCE [LARGE SCALE GENOMIC DNA]</scope>
    <source>
        <strain evidence="8 9">IS7</strain>
    </source>
</reference>
<dbReference type="InterPro" id="IPR027417">
    <property type="entry name" value="P-loop_NTPase"/>
</dbReference>
<accession>A0ABR4FF11</accession>
<name>A0ABR4FF11_9PEZI</name>
<dbReference type="PROSITE" id="PS50052">
    <property type="entry name" value="GUANYLATE_KINASE_2"/>
    <property type="match status" value="1"/>
</dbReference>
<dbReference type="InterPro" id="IPR008144">
    <property type="entry name" value="Guanylate_kin-like_dom"/>
</dbReference>
<gene>
    <name evidence="8" type="ORF">FJTKL_05228</name>
</gene>
<dbReference type="SUPFAM" id="SSF52540">
    <property type="entry name" value="P-loop containing nucleoside triphosphate hydrolases"/>
    <property type="match status" value="1"/>
</dbReference>
<evidence type="ECO:0000259" key="7">
    <source>
        <dbReference type="PROSITE" id="PS50052"/>
    </source>
</evidence>
<evidence type="ECO:0000256" key="4">
    <source>
        <dbReference type="ARBA" id="ARBA00022741"/>
    </source>
</evidence>
<dbReference type="Proteomes" id="UP001600888">
    <property type="component" value="Unassembled WGS sequence"/>
</dbReference>
<dbReference type="PANTHER" id="PTHR23117:SF13">
    <property type="entry name" value="GUANYLATE KINASE"/>
    <property type="match status" value="1"/>
</dbReference>
<dbReference type="CDD" id="cd00071">
    <property type="entry name" value="GMPK"/>
    <property type="match status" value="1"/>
</dbReference>
<dbReference type="NCBIfam" id="TIGR03263">
    <property type="entry name" value="guanyl_kin"/>
    <property type="match status" value="1"/>
</dbReference>
<organism evidence="8 9">
    <name type="scientific">Diaporthe vaccinii</name>
    <dbReference type="NCBI Taxonomy" id="105482"/>
    <lineage>
        <taxon>Eukaryota</taxon>
        <taxon>Fungi</taxon>
        <taxon>Dikarya</taxon>
        <taxon>Ascomycota</taxon>
        <taxon>Pezizomycotina</taxon>
        <taxon>Sordariomycetes</taxon>
        <taxon>Sordariomycetidae</taxon>
        <taxon>Diaporthales</taxon>
        <taxon>Diaporthaceae</taxon>
        <taxon>Diaporthe</taxon>
        <taxon>Diaporthe eres species complex</taxon>
    </lineage>
</organism>
<protein>
    <recommendedName>
        <fullName evidence="2">guanylate kinase</fullName>
        <ecNumber evidence="2">2.7.4.8</ecNumber>
    </recommendedName>
</protein>
<keyword evidence="9" id="KW-1185">Reference proteome</keyword>
<dbReference type="SMART" id="SM00072">
    <property type="entry name" value="GuKc"/>
    <property type="match status" value="1"/>
</dbReference>
<dbReference type="Gene3D" id="3.40.50.300">
    <property type="entry name" value="P-loop containing nucleotide triphosphate hydrolases"/>
    <property type="match status" value="1"/>
</dbReference>
<keyword evidence="5" id="KW-0418">Kinase</keyword>
<dbReference type="EMBL" id="JBAWTH010000001">
    <property type="protein sequence ID" value="KAL2293287.1"/>
    <property type="molecule type" value="Genomic_DNA"/>
</dbReference>
<sequence>MLPRIARTVANSARPSRSPRACLTAQATKTFASPLTCAHSTKARTMAPDLPPDRRPIVISGPSGVGKGTLFKMLFAQHPDTFTLSVSHTTRSPREGEQHAVDYHFVSHADFESLIAADGFVEHAKFGGNRYGTSKSTIREQGEKGKVVVLDIEMEGVKQIKASSIPARFVFVAPPGEEELEKRLRGRGTEKEESIQKRLAQAKLELEYSKTPGVHDIIIVNDDLDTAYKELEEFVYKPLDS</sequence>
<evidence type="ECO:0000313" key="8">
    <source>
        <dbReference type="EMBL" id="KAL2293287.1"/>
    </source>
</evidence>
<dbReference type="InterPro" id="IPR020590">
    <property type="entry name" value="Guanylate_kinase_CS"/>
</dbReference>
<dbReference type="InterPro" id="IPR017665">
    <property type="entry name" value="Guanylate_kinase"/>
</dbReference>
<dbReference type="HAMAP" id="MF_00328">
    <property type="entry name" value="Guanylate_kinase"/>
    <property type="match status" value="1"/>
</dbReference>
<evidence type="ECO:0000256" key="1">
    <source>
        <dbReference type="ARBA" id="ARBA00005790"/>
    </source>
</evidence>
<dbReference type="EC" id="2.7.4.8" evidence="2"/>
<evidence type="ECO:0000256" key="3">
    <source>
        <dbReference type="ARBA" id="ARBA00022679"/>
    </source>
</evidence>